<dbReference type="EMBL" id="LJOD01000001">
    <property type="protein sequence ID" value="KPE53209.1"/>
    <property type="molecule type" value="Genomic_DNA"/>
</dbReference>
<evidence type="ECO:0000259" key="1">
    <source>
        <dbReference type="SMART" id="SM00829"/>
    </source>
</evidence>
<organism evidence="2 3">
    <name type="scientific">Chryseobacterium indologenes</name>
    <name type="common">Flavobacterium indologenes</name>
    <dbReference type="NCBI Taxonomy" id="253"/>
    <lineage>
        <taxon>Bacteria</taxon>
        <taxon>Pseudomonadati</taxon>
        <taxon>Bacteroidota</taxon>
        <taxon>Flavobacteriia</taxon>
        <taxon>Flavobacteriales</taxon>
        <taxon>Weeksellaceae</taxon>
        <taxon>Chryseobacterium group</taxon>
        <taxon>Chryseobacterium</taxon>
    </lineage>
</organism>
<gene>
    <name evidence="2" type="ORF">AOB46_01645</name>
</gene>
<dbReference type="PATRIC" id="fig|253.9.peg.346"/>
<dbReference type="InterPro" id="IPR013154">
    <property type="entry name" value="ADH-like_N"/>
</dbReference>
<dbReference type="GO" id="GO:0043957">
    <property type="term" value="F:acryloyl-CoA reductase (NADPH) activity"/>
    <property type="evidence" value="ECO:0007669"/>
    <property type="project" value="TreeGrafter"/>
</dbReference>
<dbReference type="InterPro" id="IPR051397">
    <property type="entry name" value="Zn-ADH-like_protein"/>
</dbReference>
<dbReference type="InterPro" id="IPR011032">
    <property type="entry name" value="GroES-like_sf"/>
</dbReference>
<dbReference type="SUPFAM" id="SSF50129">
    <property type="entry name" value="GroES-like"/>
    <property type="match status" value="1"/>
</dbReference>
<dbReference type="InterPro" id="IPR036291">
    <property type="entry name" value="NAD(P)-bd_dom_sf"/>
</dbReference>
<protein>
    <submittedName>
        <fullName evidence="2">Quinone oxidoreductase</fullName>
    </submittedName>
</protein>
<feature type="domain" description="Enoyl reductase (ER)" evidence="1">
    <location>
        <begin position="16"/>
        <end position="329"/>
    </location>
</feature>
<dbReference type="AlphaFoldDB" id="A0A0N1KU83"/>
<proteinExistence type="predicted"/>
<dbReference type="SUPFAM" id="SSF51735">
    <property type="entry name" value="NAD(P)-binding Rossmann-fold domains"/>
    <property type="match status" value="1"/>
</dbReference>
<dbReference type="Gene3D" id="3.40.50.720">
    <property type="entry name" value="NAD(P)-binding Rossmann-like Domain"/>
    <property type="match status" value="1"/>
</dbReference>
<comment type="caution">
    <text evidence="2">The sequence shown here is derived from an EMBL/GenBank/DDBJ whole genome shotgun (WGS) entry which is preliminary data.</text>
</comment>
<dbReference type="CDD" id="cd05280">
    <property type="entry name" value="MDR_yhdh_yhfp"/>
    <property type="match status" value="1"/>
</dbReference>
<name>A0A0N1KU83_CHRID</name>
<dbReference type="InterPro" id="IPR020843">
    <property type="entry name" value="ER"/>
</dbReference>
<dbReference type="InterPro" id="IPR013149">
    <property type="entry name" value="ADH-like_C"/>
</dbReference>
<reference evidence="2 3" key="1">
    <citation type="journal article" date="2015" name="Genom Data">
        <title>Draft genome sequence of a multidrug-resistant Chryseobacterium indologenes isolate from Malaysia.</title>
        <authorList>
            <person name="Yu C.Y."/>
            <person name="Ang G.Y."/>
            <person name="Cheng H.J."/>
            <person name="Cheong Y.M."/>
            <person name="Yin W.F."/>
            <person name="Chan K.G."/>
        </authorList>
    </citation>
    <scope>NUCLEOTIDE SEQUENCE [LARGE SCALE GENOMIC DNA]</scope>
    <source>
        <strain evidence="2 3">CI_885</strain>
    </source>
</reference>
<dbReference type="Pfam" id="PF08240">
    <property type="entry name" value="ADH_N"/>
    <property type="match status" value="1"/>
</dbReference>
<dbReference type="SMART" id="SM00829">
    <property type="entry name" value="PKS_ER"/>
    <property type="match status" value="1"/>
</dbReference>
<evidence type="ECO:0000313" key="3">
    <source>
        <dbReference type="Proteomes" id="UP000037953"/>
    </source>
</evidence>
<dbReference type="Proteomes" id="UP000037953">
    <property type="component" value="Unassembled WGS sequence"/>
</dbReference>
<dbReference type="OrthoDB" id="9805663at2"/>
<sequence length="333" mass="35737">MMIHQFKALMARETNGVFNANVEQISMTEIPKNEVLIKVAYSSVNFKDALSASGNKGVTRKFPHIPGIDAAGQVVSSTSGCFTKGDNVIVTGYDLGMNTWGGFGEFVSVPANWVIKLPDGLSLFEAMCFGTAGLTAGLSVYNLIHSGIEKEQGTIVVSGATGGVGSISIAILSKLGYEVVAISGKEEYQFINQILGASSIISRKEFIETYDQKAMSKADYSGGIDTVGGSILSGILKSLKYNGAVTTCGNVASAEISTSIFPFILRGVKLIGIDSVEQPLEFKEEIWNLLAHEWKPTYLKEIVKEISIEELPDVLTTILEGNAKGRFVLNHSF</sequence>
<accession>A0A0N1KU83</accession>
<dbReference type="Gene3D" id="3.90.180.10">
    <property type="entry name" value="Medium-chain alcohol dehydrogenases, catalytic domain"/>
    <property type="match status" value="1"/>
</dbReference>
<reference evidence="3" key="2">
    <citation type="submission" date="2015-09" db="EMBL/GenBank/DDBJ databases">
        <title>Draft genome sequence of a multidrug-resistant Chryseobacterium indologenes isolate from Malaysia.</title>
        <authorList>
            <person name="Yu C.Y."/>
            <person name="Ang G.Y."/>
            <person name="Chan K.-G."/>
        </authorList>
    </citation>
    <scope>NUCLEOTIDE SEQUENCE [LARGE SCALE GENOMIC DNA]</scope>
    <source>
        <strain evidence="3">CI_885</strain>
    </source>
</reference>
<dbReference type="Pfam" id="PF00107">
    <property type="entry name" value="ADH_zinc_N"/>
    <property type="match status" value="1"/>
</dbReference>
<dbReference type="NCBIfam" id="TIGR02823">
    <property type="entry name" value="oxido_YhdH"/>
    <property type="match status" value="1"/>
</dbReference>
<dbReference type="PANTHER" id="PTHR43677:SF1">
    <property type="entry name" value="ACRYLYL-COA REDUCTASE ACUI-RELATED"/>
    <property type="match status" value="1"/>
</dbReference>
<evidence type="ECO:0000313" key="2">
    <source>
        <dbReference type="EMBL" id="KPE53209.1"/>
    </source>
</evidence>
<dbReference type="PANTHER" id="PTHR43677">
    <property type="entry name" value="SHORT-CHAIN DEHYDROGENASE/REDUCTASE"/>
    <property type="match status" value="1"/>
</dbReference>
<dbReference type="InterPro" id="IPR014188">
    <property type="entry name" value="Acrylyl-CoA_reductase_AcuI"/>
</dbReference>